<dbReference type="PANTHER" id="PTHR13363">
    <property type="entry name" value="RING FINGER AND SRY DOMAIN-CONTAINING"/>
    <property type="match status" value="1"/>
</dbReference>
<dbReference type="InterPro" id="IPR013320">
    <property type="entry name" value="ConA-like_dom_sf"/>
</dbReference>
<keyword evidence="1" id="KW-0479">Metal-binding</keyword>
<dbReference type="InterPro" id="IPR003877">
    <property type="entry name" value="SPRY_dom"/>
</dbReference>
<evidence type="ECO:0000256" key="4">
    <source>
        <dbReference type="SAM" id="Coils"/>
    </source>
</evidence>
<dbReference type="PROSITE" id="PS50188">
    <property type="entry name" value="B302_SPRY"/>
    <property type="match status" value="1"/>
</dbReference>
<dbReference type="Gene3D" id="2.60.120.920">
    <property type="match status" value="1"/>
</dbReference>
<dbReference type="SMART" id="SM00449">
    <property type="entry name" value="SPRY"/>
    <property type="match status" value="1"/>
</dbReference>
<dbReference type="PANTHER" id="PTHR13363:SF5">
    <property type="entry name" value="E3 UBIQUITIN-PROTEIN LIGASE RNF123"/>
    <property type="match status" value="1"/>
</dbReference>
<evidence type="ECO:0000259" key="5">
    <source>
        <dbReference type="PROSITE" id="PS50188"/>
    </source>
</evidence>
<dbReference type="Pfam" id="PF00622">
    <property type="entry name" value="SPRY"/>
    <property type="match status" value="1"/>
</dbReference>
<sequence>MDNISEENQIVATVGLPEVALTSGKWFYEVEITEVCDPQFGWALRGWEPLCVLGQYGCGEDRFSYAACNGGFFLHNSEPSPQERRAPLWSVGDTVGFMLDLDGREIRFSVNGECNEFVFRSISVGSVGYYPALSMRAGVVDINFGGSRALKFLPNGYTPVAEQQKKQMRAERDALDTKIEAMEKQLHRGTERLGVKKKHEATLLEINAKYEAATAASEASMKIIEDRIDDLNKTVLQNDDPSGALYVLELLDKLDEAARDAGEAAAPSLEGASGSTGWRHASVEDYGRAMRSALKELVGSDSDEYERGREEHVKLIKELARLRQEHDKRTADFHLEHELAAERFKFRR</sequence>
<protein>
    <recommendedName>
        <fullName evidence="5">B30.2/SPRY domain-containing protein</fullName>
    </recommendedName>
</protein>
<name>A0ABR1FU72_AURAN</name>
<feature type="coiled-coil region" evidence="4">
    <location>
        <begin position="165"/>
        <end position="192"/>
    </location>
</feature>
<proteinExistence type="predicted"/>
<keyword evidence="3" id="KW-0862">Zinc</keyword>
<dbReference type="InterPro" id="IPR045129">
    <property type="entry name" value="RNF123/RKP/RSPRY1"/>
</dbReference>
<dbReference type="EMBL" id="JBBJCI010000227">
    <property type="protein sequence ID" value="KAK7238874.1"/>
    <property type="molecule type" value="Genomic_DNA"/>
</dbReference>
<dbReference type="InterPro" id="IPR001870">
    <property type="entry name" value="B30.2/SPRY"/>
</dbReference>
<organism evidence="6 7">
    <name type="scientific">Aureococcus anophagefferens</name>
    <name type="common">Harmful bloom alga</name>
    <dbReference type="NCBI Taxonomy" id="44056"/>
    <lineage>
        <taxon>Eukaryota</taxon>
        <taxon>Sar</taxon>
        <taxon>Stramenopiles</taxon>
        <taxon>Ochrophyta</taxon>
        <taxon>Pelagophyceae</taxon>
        <taxon>Pelagomonadales</taxon>
        <taxon>Pelagomonadaceae</taxon>
        <taxon>Aureococcus</taxon>
    </lineage>
</organism>
<evidence type="ECO:0000313" key="7">
    <source>
        <dbReference type="Proteomes" id="UP001363151"/>
    </source>
</evidence>
<feature type="domain" description="B30.2/SPRY" evidence="5">
    <location>
        <begin position="1"/>
        <end position="149"/>
    </location>
</feature>
<keyword evidence="4" id="KW-0175">Coiled coil</keyword>
<evidence type="ECO:0000313" key="6">
    <source>
        <dbReference type="EMBL" id="KAK7238874.1"/>
    </source>
</evidence>
<gene>
    <name evidence="6" type="ORF">SO694_0002609</name>
</gene>
<dbReference type="CDD" id="cd11709">
    <property type="entry name" value="SPRY"/>
    <property type="match status" value="1"/>
</dbReference>
<dbReference type="InterPro" id="IPR043136">
    <property type="entry name" value="B30.2/SPRY_sf"/>
</dbReference>
<evidence type="ECO:0000256" key="1">
    <source>
        <dbReference type="ARBA" id="ARBA00022723"/>
    </source>
</evidence>
<dbReference type="Proteomes" id="UP001363151">
    <property type="component" value="Unassembled WGS sequence"/>
</dbReference>
<reference evidence="6 7" key="1">
    <citation type="submission" date="2024-03" db="EMBL/GenBank/DDBJ databases">
        <title>Aureococcus anophagefferens CCMP1851 and Kratosvirus quantuckense: Draft genome of a second virus-susceptible host strain in the model system.</title>
        <authorList>
            <person name="Chase E."/>
            <person name="Truchon A.R."/>
            <person name="Schepens W."/>
            <person name="Wilhelm S.W."/>
        </authorList>
    </citation>
    <scope>NUCLEOTIDE SEQUENCE [LARGE SCALE GENOMIC DNA]</scope>
    <source>
        <strain evidence="6 7">CCMP1851</strain>
    </source>
</reference>
<dbReference type="SUPFAM" id="SSF49899">
    <property type="entry name" value="Concanavalin A-like lectins/glucanases"/>
    <property type="match status" value="1"/>
</dbReference>
<evidence type="ECO:0000256" key="3">
    <source>
        <dbReference type="ARBA" id="ARBA00022833"/>
    </source>
</evidence>
<keyword evidence="7" id="KW-1185">Reference proteome</keyword>
<comment type="caution">
    <text evidence="6">The sequence shown here is derived from an EMBL/GenBank/DDBJ whole genome shotgun (WGS) entry which is preliminary data.</text>
</comment>
<accession>A0ABR1FU72</accession>
<keyword evidence="2" id="KW-0863">Zinc-finger</keyword>
<evidence type="ECO:0000256" key="2">
    <source>
        <dbReference type="ARBA" id="ARBA00022771"/>
    </source>
</evidence>